<dbReference type="Proteomes" id="UP000032232">
    <property type="component" value="Unassembled WGS sequence"/>
</dbReference>
<dbReference type="STRING" id="935700.jaqu_40350"/>
<evidence type="ECO:0000259" key="1">
    <source>
        <dbReference type="Pfam" id="PF01814"/>
    </source>
</evidence>
<dbReference type="OrthoDB" id="6077989at2"/>
<evidence type="ECO:0000313" key="3">
    <source>
        <dbReference type="Proteomes" id="UP000032232"/>
    </source>
</evidence>
<dbReference type="InterPro" id="IPR012312">
    <property type="entry name" value="Hemerythrin-like"/>
</dbReference>
<comment type="caution">
    <text evidence="2">The sequence shown here is derived from an EMBL/GenBank/DDBJ whole genome shotgun (WGS) entry which is preliminary data.</text>
</comment>
<dbReference type="Gene3D" id="1.20.120.520">
    <property type="entry name" value="nmb1532 protein domain like"/>
    <property type="match status" value="1"/>
</dbReference>
<feature type="domain" description="Hemerythrin-like" evidence="1">
    <location>
        <begin position="40"/>
        <end position="172"/>
    </location>
</feature>
<proteinExistence type="predicted"/>
<dbReference type="AlphaFoldDB" id="A0A0D1EBG1"/>
<gene>
    <name evidence="2" type="ORF">jaqu_40350</name>
</gene>
<dbReference type="Pfam" id="PF01814">
    <property type="entry name" value="Hemerythrin"/>
    <property type="match status" value="1"/>
</dbReference>
<evidence type="ECO:0000313" key="2">
    <source>
        <dbReference type="EMBL" id="KIT14241.1"/>
    </source>
</evidence>
<dbReference type="CDD" id="cd12108">
    <property type="entry name" value="Hr-like"/>
    <property type="match status" value="1"/>
</dbReference>
<dbReference type="RefSeq" id="WP_043920783.1">
    <property type="nucleotide sequence ID" value="NZ_FZPF01000001.1"/>
</dbReference>
<organism evidence="2 3">
    <name type="scientific">Jannaschia aquimarina</name>
    <dbReference type="NCBI Taxonomy" id="935700"/>
    <lineage>
        <taxon>Bacteria</taxon>
        <taxon>Pseudomonadati</taxon>
        <taxon>Pseudomonadota</taxon>
        <taxon>Alphaproteobacteria</taxon>
        <taxon>Rhodobacterales</taxon>
        <taxon>Roseobacteraceae</taxon>
        <taxon>Jannaschia</taxon>
    </lineage>
</organism>
<protein>
    <submittedName>
        <fullName evidence="2">Hemerythrin HHE cation binding domain protein</fullName>
    </submittedName>
</protein>
<sequence length="181" mass="20407">MDGSLDLATRDGLPEALRVLLAEMPRSGWQDHPEYGPLTQFWLERHLNFRRLLDLLQGDLTARVDGKLDPRDHAARLSRLGGMFLGELQQHHTIEDQVYFPKLAAHAPELARGFELLDADHHALHEELEGFATEANAVLRGEAAAPLEARVAQMHRFLDRHLTDEEEIVVPVILKVGEGHL</sequence>
<dbReference type="PATRIC" id="fig|935700.4.peg.4158"/>
<dbReference type="EMBL" id="JYFE01000081">
    <property type="protein sequence ID" value="KIT14241.1"/>
    <property type="molecule type" value="Genomic_DNA"/>
</dbReference>
<keyword evidence="3" id="KW-1185">Reference proteome</keyword>
<reference evidence="2 3" key="1">
    <citation type="submission" date="2015-02" db="EMBL/GenBank/DDBJ databases">
        <title>Genome Sequence of Jannaschia aquimarina DSM28248, a member of the Roseobacter clade.</title>
        <authorList>
            <person name="Voget S."/>
            <person name="Daniel R."/>
        </authorList>
    </citation>
    <scope>NUCLEOTIDE SEQUENCE [LARGE SCALE GENOMIC DNA]</scope>
    <source>
        <strain evidence="2 3">GSW-M26</strain>
    </source>
</reference>
<name>A0A0D1EBG1_9RHOB</name>
<accession>A0A0D1EBG1</accession>